<comment type="similarity">
    <text evidence="1">Belongs to the transferase hexapeptide repeat family.</text>
</comment>
<sequence length="772" mass="81432">MKAIIMAGGEGTRLRPISANKPKPMVELLDRPVLEHILELLKKHGVGSACLTLKYLPQMITDYFGGGERFGMHLEFRTETEALGTAGGVLNCADFIGDEDFIVISGDCVCDFDLGALMDFHARKKAEVTLALYSHPEPCEYGLVVTGEDGRVTRFIEKPAWDHVLTDQINTGIYVMRPSVLKEIPKGEPYDFGKDLFPRLLSARRGMYGYGASGYWCDVGSIGAYIKCCQDMLRGEIKADMGAAPVREGVWSAAAMPEGAVIVPPVYIGAGAVIDKGAEIGPFAVIGASSVIAAGAAVRHAVVNGAVVNENAAVTGAVVCRGASIGRGSEVREGAVVGDNCLVGDNCVVAANARLWPDRQIASGTLVTGSVSNGLLRGGLSFTKPGTVCGELGVTVTAEACLRLGEAAGDFKRVGIGWRGGEGARVMAEAFGCGVCAAGGDIIRHDGNFLSCASYAGQAFTLPLTLFVEEQKDDVSISFFGEGGGRIARDIERKFEAALSEPHKTSPRLTGSATTVMGVVDAYVSAAARAAQVPSGSGGALTVAVAGKGTENRALKSALALIGCEISDRKNGLIVMEASGGGMTLTAADEEGYHLTDDQLRVLSAFVEFSCGARELAVPYDAPAAIDALAGDFDAAVLRVGRDGRQAADLYLKQTALRDGVFAGVRLCAFLKSRGETLSGLRRKMPKFSSMTREIALKGDRGAVMRLMTSRCAGMASELASGLRLDTDRGCVYISPLRERSALKIRTESMSEEIAEELCAEFERRAREIDKG</sequence>
<feature type="domain" description="Nucleotidyl transferase" evidence="2">
    <location>
        <begin position="2"/>
        <end position="232"/>
    </location>
</feature>
<dbReference type="InterPro" id="IPR050486">
    <property type="entry name" value="Mannose-1P_guanyltransferase"/>
</dbReference>
<gene>
    <name evidence="4" type="ORF">SAMN02745823_02270</name>
</gene>
<dbReference type="Gene3D" id="3.90.550.10">
    <property type="entry name" value="Spore Coat Polysaccharide Biosynthesis Protein SpsA, Chain A"/>
    <property type="match status" value="1"/>
</dbReference>
<dbReference type="GO" id="GO:0016779">
    <property type="term" value="F:nucleotidyltransferase activity"/>
    <property type="evidence" value="ECO:0007669"/>
    <property type="project" value="UniProtKB-KW"/>
</dbReference>
<evidence type="ECO:0000259" key="2">
    <source>
        <dbReference type="Pfam" id="PF00483"/>
    </source>
</evidence>
<dbReference type="EMBL" id="FQXV01000007">
    <property type="protein sequence ID" value="SHI07539.1"/>
    <property type="molecule type" value="Genomic_DNA"/>
</dbReference>
<dbReference type="SUPFAM" id="SSF51161">
    <property type="entry name" value="Trimeric LpxA-like enzymes"/>
    <property type="match status" value="1"/>
</dbReference>
<accession>A0A1M5Y6K1</accession>
<dbReference type="InterPro" id="IPR005835">
    <property type="entry name" value="NTP_transferase_dom"/>
</dbReference>
<organism evidence="4 5">
    <name type="scientific">Sporobacter termitidis DSM 10068</name>
    <dbReference type="NCBI Taxonomy" id="1123282"/>
    <lineage>
        <taxon>Bacteria</taxon>
        <taxon>Bacillati</taxon>
        <taxon>Bacillota</taxon>
        <taxon>Clostridia</taxon>
        <taxon>Eubacteriales</taxon>
        <taxon>Oscillospiraceae</taxon>
        <taxon>Sporobacter</taxon>
    </lineage>
</organism>
<proteinExistence type="inferred from homology"/>
<dbReference type="InterPro" id="IPR029044">
    <property type="entry name" value="Nucleotide-diphossugar_trans"/>
</dbReference>
<protein>
    <submittedName>
        <fullName evidence="4">Mannose-1-phosphate guanylyltransferase / phosphomannomutase</fullName>
    </submittedName>
</protein>
<keyword evidence="4" id="KW-0548">Nucleotidyltransferase</keyword>
<dbReference type="OrthoDB" id="9801899at2"/>
<dbReference type="SUPFAM" id="SSF53448">
    <property type="entry name" value="Nucleotide-diphospho-sugar transferases"/>
    <property type="match status" value="1"/>
</dbReference>
<keyword evidence="4" id="KW-0808">Transferase</keyword>
<dbReference type="AlphaFoldDB" id="A0A1M5Y6K1"/>
<dbReference type="RefSeq" id="WP_073078968.1">
    <property type="nucleotide sequence ID" value="NZ_FQXV01000007.1"/>
</dbReference>
<dbReference type="Pfam" id="PF00483">
    <property type="entry name" value="NTP_transferase"/>
    <property type="match status" value="1"/>
</dbReference>
<evidence type="ECO:0000313" key="4">
    <source>
        <dbReference type="EMBL" id="SHI07539.1"/>
    </source>
</evidence>
<dbReference type="PANTHER" id="PTHR22572">
    <property type="entry name" value="SUGAR-1-PHOSPHATE GUANYL TRANSFERASE"/>
    <property type="match status" value="1"/>
</dbReference>
<dbReference type="Gene3D" id="2.160.10.10">
    <property type="entry name" value="Hexapeptide repeat proteins"/>
    <property type="match status" value="1"/>
</dbReference>
<dbReference type="InterPro" id="IPR056729">
    <property type="entry name" value="GMPPB_C"/>
</dbReference>
<dbReference type="Pfam" id="PF25087">
    <property type="entry name" value="GMPPB_C"/>
    <property type="match status" value="1"/>
</dbReference>
<evidence type="ECO:0000313" key="5">
    <source>
        <dbReference type="Proteomes" id="UP000183995"/>
    </source>
</evidence>
<dbReference type="InterPro" id="IPR011004">
    <property type="entry name" value="Trimer_LpxA-like_sf"/>
</dbReference>
<name>A0A1M5Y6K1_9FIRM</name>
<evidence type="ECO:0000259" key="3">
    <source>
        <dbReference type="Pfam" id="PF25087"/>
    </source>
</evidence>
<dbReference type="STRING" id="1123282.SAMN02745823_02270"/>
<dbReference type="Proteomes" id="UP000183995">
    <property type="component" value="Unassembled WGS sequence"/>
</dbReference>
<reference evidence="4 5" key="1">
    <citation type="submission" date="2016-11" db="EMBL/GenBank/DDBJ databases">
        <authorList>
            <person name="Jaros S."/>
            <person name="Januszkiewicz K."/>
            <person name="Wedrychowicz H."/>
        </authorList>
    </citation>
    <scope>NUCLEOTIDE SEQUENCE [LARGE SCALE GENOMIC DNA]</scope>
    <source>
        <strain evidence="4 5">DSM 10068</strain>
    </source>
</reference>
<dbReference type="CDD" id="cd04181">
    <property type="entry name" value="NTP_transferase"/>
    <property type="match status" value="1"/>
</dbReference>
<evidence type="ECO:0000256" key="1">
    <source>
        <dbReference type="ARBA" id="ARBA00007274"/>
    </source>
</evidence>
<keyword evidence="5" id="KW-1185">Reference proteome</keyword>
<feature type="domain" description="Mannose-1-phosphate guanyltransferase C-terminal" evidence="3">
    <location>
        <begin position="262"/>
        <end position="363"/>
    </location>
</feature>